<dbReference type="AlphaFoldDB" id="A0A2S8G184"/>
<dbReference type="Proteomes" id="UP000239388">
    <property type="component" value="Unassembled WGS sequence"/>
</dbReference>
<dbReference type="RefSeq" id="WP_105353412.1">
    <property type="nucleotide sequence ID" value="NZ_PUIB01000011.1"/>
</dbReference>
<organism evidence="2 3">
    <name type="scientific">Blastopirellula marina</name>
    <dbReference type="NCBI Taxonomy" id="124"/>
    <lineage>
        <taxon>Bacteria</taxon>
        <taxon>Pseudomonadati</taxon>
        <taxon>Planctomycetota</taxon>
        <taxon>Planctomycetia</taxon>
        <taxon>Pirellulales</taxon>
        <taxon>Pirellulaceae</taxon>
        <taxon>Blastopirellula</taxon>
    </lineage>
</organism>
<evidence type="ECO:0000313" key="2">
    <source>
        <dbReference type="EMBL" id="PQO38196.1"/>
    </source>
</evidence>
<dbReference type="EMBL" id="PUIB01000011">
    <property type="protein sequence ID" value="PQO38196.1"/>
    <property type="molecule type" value="Genomic_DNA"/>
</dbReference>
<protein>
    <submittedName>
        <fullName evidence="2">Uncharacterized protein</fullName>
    </submittedName>
</protein>
<gene>
    <name evidence="2" type="ORF">C5Y98_08995</name>
</gene>
<evidence type="ECO:0000313" key="3">
    <source>
        <dbReference type="Proteomes" id="UP000239388"/>
    </source>
</evidence>
<comment type="caution">
    <text evidence="2">The sequence shown here is derived from an EMBL/GenBank/DDBJ whole genome shotgun (WGS) entry which is preliminary data.</text>
</comment>
<evidence type="ECO:0000256" key="1">
    <source>
        <dbReference type="SAM" id="MobiDB-lite"/>
    </source>
</evidence>
<accession>A0A2S8G184</accession>
<feature type="region of interest" description="Disordered" evidence="1">
    <location>
        <begin position="342"/>
        <end position="364"/>
    </location>
</feature>
<proteinExistence type="predicted"/>
<sequence length="392" mass="43615">MKRFIQLNFVLLILFFVGSATLGQTPLAAPYEGVLVLTNGNAMKGRITHEGEFYVLAINENSVIRMPAERVSFACKTMEEAYLRQKASVGTTTLRDHVELANWCLNLEMWDEATYHYTIALRSGPNDPDVIRLDRRYQVKLEERNNPQMVKPVHFTQPVPATESRDMEMPQPVSDEHDPALSPKVIQYYASTVQPIMLNSCAVSACHNVNADNGFRIVQFENVRMMPRRLTIRNMNTSVDFVDFANPTKSKLLLKSAERHGEGGLPNLSPEQITAIQAWVVGVARSGKPVRRPAESGVMPVSYNAPVEGEMGTENVNVPVALQGVGSANAPSMNPIFGGSIGTSSSTAPRPFRSMPQKGAELPEMPKVRDEFDPELFNRQFHPNYQAPLFPE</sequence>
<reference evidence="2 3" key="1">
    <citation type="submission" date="2018-02" db="EMBL/GenBank/DDBJ databases">
        <title>Comparative genomes isolates from brazilian mangrove.</title>
        <authorList>
            <person name="Araujo J.E."/>
            <person name="Taketani R.G."/>
            <person name="Silva M.C.P."/>
            <person name="Loureco M.V."/>
            <person name="Andreote F.D."/>
        </authorList>
    </citation>
    <scope>NUCLEOTIDE SEQUENCE [LARGE SCALE GENOMIC DNA]</scope>
    <source>
        <strain evidence="2 3">NAP PRIS-MGV</strain>
    </source>
</reference>
<dbReference type="OrthoDB" id="251278at2"/>
<name>A0A2S8G184_9BACT</name>